<gene>
    <name evidence="1" type="ORF">ACFQ16_19645</name>
</gene>
<reference evidence="2" key="1">
    <citation type="journal article" date="2019" name="Int. J. Syst. Evol. Microbiol.">
        <title>The Global Catalogue of Microorganisms (GCM) 10K type strain sequencing project: providing services to taxonomists for standard genome sequencing and annotation.</title>
        <authorList>
            <consortium name="The Broad Institute Genomics Platform"/>
            <consortium name="The Broad Institute Genome Sequencing Center for Infectious Disease"/>
            <person name="Wu L."/>
            <person name="Ma J."/>
        </authorList>
    </citation>
    <scope>NUCLEOTIDE SEQUENCE [LARGE SCALE GENOMIC DNA]</scope>
    <source>
        <strain evidence="2">CCUG 56401</strain>
    </source>
</reference>
<sequence length="174" mass="18604">MHRSRDRSSHVPTANPQRVVAATARWLVTAFPSTGGSFSRALAEVQARQAVDVAAGLRYPTPLDVELLELTGPGGAGRLDELAGACEPDEIWREWVDEVLASWACCLLADPALAVRAVAALDEPESAFGRLTDPGHRERDAGVLLRHPDLLSPVADLHRDGLLALLDRTTASAS</sequence>
<keyword evidence="2" id="KW-1185">Reference proteome</keyword>
<name>A0ABW3FVU9_9PSEU</name>
<protein>
    <submittedName>
        <fullName evidence="1">Uncharacterized protein</fullName>
    </submittedName>
</protein>
<dbReference type="EMBL" id="JBHTIW010000017">
    <property type="protein sequence ID" value="MFD0921964.1"/>
    <property type="molecule type" value="Genomic_DNA"/>
</dbReference>
<dbReference type="RefSeq" id="WP_345601067.1">
    <property type="nucleotide sequence ID" value="NZ_BAABLT010000026.1"/>
</dbReference>
<organism evidence="1 2">
    <name type="scientific">Saccharopolyspora rosea</name>
    <dbReference type="NCBI Taxonomy" id="524884"/>
    <lineage>
        <taxon>Bacteria</taxon>
        <taxon>Bacillati</taxon>
        <taxon>Actinomycetota</taxon>
        <taxon>Actinomycetes</taxon>
        <taxon>Pseudonocardiales</taxon>
        <taxon>Pseudonocardiaceae</taxon>
        <taxon>Saccharopolyspora</taxon>
    </lineage>
</organism>
<evidence type="ECO:0000313" key="2">
    <source>
        <dbReference type="Proteomes" id="UP001597018"/>
    </source>
</evidence>
<comment type="caution">
    <text evidence="1">The sequence shown here is derived from an EMBL/GenBank/DDBJ whole genome shotgun (WGS) entry which is preliminary data.</text>
</comment>
<proteinExistence type="predicted"/>
<evidence type="ECO:0000313" key="1">
    <source>
        <dbReference type="EMBL" id="MFD0921964.1"/>
    </source>
</evidence>
<accession>A0ABW3FVU9</accession>
<dbReference type="Proteomes" id="UP001597018">
    <property type="component" value="Unassembled WGS sequence"/>
</dbReference>